<gene>
    <name evidence="3" type="ORF">AX660_09945</name>
</gene>
<evidence type="ECO:0000256" key="1">
    <source>
        <dbReference type="SAM" id="Phobius"/>
    </source>
</evidence>
<keyword evidence="4" id="KW-1185">Reference proteome</keyword>
<dbReference type="RefSeq" id="WP_068374449.1">
    <property type="nucleotide sequence ID" value="NZ_LSNE01000003.1"/>
</dbReference>
<keyword evidence="1" id="KW-0812">Transmembrane</keyword>
<keyword evidence="1" id="KW-1133">Transmembrane helix</keyword>
<accession>A0A136A504</accession>
<dbReference type="EMBL" id="LSNE01000003">
    <property type="protein sequence ID" value="KXI30294.1"/>
    <property type="molecule type" value="Genomic_DNA"/>
</dbReference>
<dbReference type="AlphaFoldDB" id="A0A136A504"/>
<evidence type="ECO:0008006" key="5">
    <source>
        <dbReference type="Google" id="ProtNLM"/>
    </source>
</evidence>
<comment type="caution">
    <text evidence="3">The sequence shown here is derived from an EMBL/GenBank/DDBJ whole genome shotgun (WGS) entry which is preliminary data.</text>
</comment>
<evidence type="ECO:0000256" key="2">
    <source>
        <dbReference type="SAM" id="SignalP"/>
    </source>
</evidence>
<reference evidence="4" key="1">
    <citation type="submission" date="2016-02" db="EMBL/GenBank/DDBJ databases">
        <authorList>
            <person name="Schultz-Johansen M."/>
            <person name="Glaring M.A."/>
            <person name="Bech P.K."/>
            <person name="Stougaard P."/>
        </authorList>
    </citation>
    <scope>NUCLEOTIDE SEQUENCE [LARGE SCALE GENOMIC DNA]</scope>
    <source>
        <strain evidence="4">S66</strain>
    </source>
</reference>
<feature type="chain" id="PRO_5007469553" description="PEP-CTERM protein-sorting domain-containing protein" evidence="2">
    <location>
        <begin position="23"/>
        <end position="229"/>
    </location>
</feature>
<keyword evidence="1" id="KW-0472">Membrane</keyword>
<evidence type="ECO:0000313" key="3">
    <source>
        <dbReference type="EMBL" id="KXI30294.1"/>
    </source>
</evidence>
<name>A0A136A504_9ALTE</name>
<keyword evidence="2" id="KW-0732">Signal</keyword>
<organism evidence="3 4">
    <name type="scientific">Paraglaciecola hydrolytica</name>
    <dbReference type="NCBI Taxonomy" id="1799789"/>
    <lineage>
        <taxon>Bacteria</taxon>
        <taxon>Pseudomonadati</taxon>
        <taxon>Pseudomonadota</taxon>
        <taxon>Gammaproteobacteria</taxon>
        <taxon>Alteromonadales</taxon>
        <taxon>Alteromonadaceae</taxon>
        <taxon>Paraglaciecola</taxon>
    </lineage>
</organism>
<evidence type="ECO:0000313" key="4">
    <source>
        <dbReference type="Proteomes" id="UP000070299"/>
    </source>
</evidence>
<dbReference type="Proteomes" id="UP000070299">
    <property type="component" value="Unassembled WGS sequence"/>
</dbReference>
<feature type="signal peptide" evidence="2">
    <location>
        <begin position="1"/>
        <end position="22"/>
    </location>
</feature>
<dbReference type="OrthoDB" id="6332663at2"/>
<feature type="transmembrane region" description="Helical" evidence="1">
    <location>
        <begin position="202"/>
        <end position="224"/>
    </location>
</feature>
<protein>
    <recommendedName>
        <fullName evidence="5">PEP-CTERM protein-sorting domain-containing protein</fullName>
    </recommendedName>
</protein>
<sequence>MNKLKAMLGGLVVIFMSGSLSAAMITNGDFANSCSLNGWQTDTDGFAGGTNDFTLDGSAPNCAASINVDYANTDVYYAANTLFQNLDLSGASSSTFLLTMDFSVFSESNSNEQDFIADYFMIALFDGSDYYNQHGDFGFLVSPTDIDGSQNYNLSFELDSSFANQTNWSLDFQVLLGIAGFDTDFFGSTLSISSVSLTEQKAVVGASTPASLALFALGLFGLAVRRKTF</sequence>
<proteinExistence type="predicted"/>